<comment type="caution">
    <text evidence="1">The sequence shown here is derived from an EMBL/GenBank/DDBJ whole genome shotgun (WGS) entry which is preliminary data.</text>
</comment>
<accession>A0A179FXA4</accession>
<organism evidence="1 2">
    <name type="scientific">Pochonia chlamydosporia 170</name>
    <dbReference type="NCBI Taxonomy" id="1380566"/>
    <lineage>
        <taxon>Eukaryota</taxon>
        <taxon>Fungi</taxon>
        <taxon>Dikarya</taxon>
        <taxon>Ascomycota</taxon>
        <taxon>Pezizomycotina</taxon>
        <taxon>Sordariomycetes</taxon>
        <taxon>Hypocreomycetidae</taxon>
        <taxon>Hypocreales</taxon>
        <taxon>Clavicipitaceae</taxon>
        <taxon>Pochonia</taxon>
    </lineage>
</organism>
<dbReference type="KEGG" id="pchm:VFPPC_15495"/>
<proteinExistence type="predicted"/>
<dbReference type="GeneID" id="28857242"/>
<evidence type="ECO:0000313" key="1">
    <source>
        <dbReference type="EMBL" id="OAQ69848.1"/>
    </source>
</evidence>
<dbReference type="Proteomes" id="UP000078397">
    <property type="component" value="Unassembled WGS sequence"/>
</dbReference>
<keyword evidence="2" id="KW-1185">Reference proteome</keyword>
<dbReference type="RefSeq" id="XP_018146385.1">
    <property type="nucleotide sequence ID" value="XM_018293248.1"/>
</dbReference>
<protein>
    <submittedName>
        <fullName evidence="1">Uncharacterized protein</fullName>
    </submittedName>
</protein>
<name>A0A179FXA4_METCM</name>
<gene>
    <name evidence="1" type="ORF">VFPPC_15495</name>
</gene>
<reference evidence="1 2" key="1">
    <citation type="journal article" date="2016" name="PLoS Pathog.">
        <title>Biosynthesis of antibiotic leucinostatins in bio-control fungus Purpureocillium lilacinum and their inhibition on phytophthora revealed by genome mining.</title>
        <authorList>
            <person name="Wang G."/>
            <person name="Liu Z."/>
            <person name="Lin R."/>
            <person name="Li E."/>
            <person name="Mao Z."/>
            <person name="Ling J."/>
            <person name="Yang Y."/>
            <person name="Yin W.B."/>
            <person name="Xie B."/>
        </authorList>
    </citation>
    <scope>NUCLEOTIDE SEQUENCE [LARGE SCALE GENOMIC DNA]</scope>
    <source>
        <strain evidence="1">170</strain>
    </source>
</reference>
<dbReference type="EMBL" id="LSBJ02000002">
    <property type="protein sequence ID" value="OAQ69848.1"/>
    <property type="molecule type" value="Genomic_DNA"/>
</dbReference>
<sequence>MSWRECLQGVIPNPQAHLWLRNLAIITMAPATRVEPIPSTDVRGSGHISMDISICASRSAGTAFLTRNVSLSAK</sequence>
<evidence type="ECO:0000313" key="2">
    <source>
        <dbReference type="Proteomes" id="UP000078397"/>
    </source>
</evidence>
<dbReference type="AlphaFoldDB" id="A0A179FXA4"/>